<reference evidence="3 4" key="1">
    <citation type="submission" date="2023-07" db="EMBL/GenBank/DDBJ databases">
        <authorList>
            <person name="Peeters C."/>
        </authorList>
    </citation>
    <scope>NUCLEOTIDE SEQUENCE [LARGE SCALE GENOMIC DNA]</scope>
    <source>
        <strain evidence="3 4">LMG 19083</strain>
    </source>
</reference>
<feature type="compositionally biased region" description="Basic and acidic residues" evidence="1">
    <location>
        <begin position="206"/>
        <end position="217"/>
    </location>
</feature>
<feature type="chain" id="PRO_5045233861" evidence="2">
    <location>
        <begin position="21"/>
        <end position="351"/>
    </location>
</feature>
<keyword evidence="2" id="KW-0732">Signal</keyword>
<dbReference type="Proteomes" id="UP001189813">
    <property type="component" value="Unassembled WGS sequence"/>
</dbReference>
<proteinExistence type="predicted"/>
<dbReference type="EMBL" id="CATZBU010000004">
    <property type="protein sequence ID" value="CAJ0791669.1"/>
    <property type="molecule type" value="Genomic_DNA"/>
</dbReference>
<feature type="compositionally biased region" description="Pro residues" evidence="1">
    <location>
        <begin position="242"/>
        <end position="252"/>
    </location>
</feature>
<feature type="region of interest" description="Disordered" evidence="1">
    <location>
        <begin position="133"/>
        <end position="351"/>
    </location>
</feature>
<name>A0ABM9JES5_9RALS</name>
<keyword evidence="4" id="KW-1185">Reference proteome</keyword>
<feature type="compositionally biased region" description="Low complexity" evidence="1">
    <location>
        <begin position="283"/>
        <end position="311"/>
    </location>
</feature>
<sequence>MRSLLFALSILLCPLTLAHAEVSVSIGINLPGYPELVPVPGYPVYYAPRAQTNYFFYDGLYWVYEEDNWYASNWYNGPWEFVRPEEVPLFVLRIPVRYYRKPPVYFRGWNGNAPPHWGEHWGRNWEERRGGWDQWDRRSVPPPAPLPDYQRRYSGDRYPRAPEQQNLIRSENYRYQPRESVTQQHFGGQGNSPGAARPAPQPQAPEPRRSLNQREDAFPGQRRQPERPTQPEFGQPAQRMPSPQPMQPPPTRPSQEAMPERTQPHGNAAGSPRPEPQREATGQQRLPDQQRMQPDRPQQPQQPARSQNRQPGQQPPAQTTREQRSEPPPSQTEGREQRGERRNEERGQSDR</sequence>
<comment type="caution">
    <text evidence="3">The sequence shown here is derived from an EMBL/GenBank/DDBJ whole genome shotgun (WGS) entry which is preliminary data.</text>
</comment>
<protein>
    <submittedName>
        <fullName evidence="3">Uncharacterized protein</fullName>
    </submittedName>
</protein>
<feature type="signal peptide" evidence="2">
    <location>
        <begin position="1"/>
        <end position="20"/>
    </location>
</feature>
<accession>A0ABM9JES5</accession>
<evidence type="ECO:0000313" key="4">
    <source>
        <dbReference type="Proteomes" id="UP001189813"/>
    </source>
</evidence>
<evidence type="ECO:0000256" key="2">
    <source>
        <dbReference type="SAM" id="SignalP"/>
    </source>
</evidence>
<gene>
    <name evidence="3" type="ORF">LMG19083_02183</name>
</gene>
<feature type="compositionally biased region" description="Basic and acidic residues" evidence="1">
    <location>
        <begin position="149"/>
        <end position="160"/>
    </location>
</feature>
<organism evidence="3 4">
    <name type="scientific">Ralstonia psammae</name>
    <dbReference type="NCBI Taxonomy" id="3058598"/>
    <lineage>
        <taxon>Bacteria</taxon>
        <taxon>Pseudomonadati</taxon>
        <taxon>Pseudomonadota</taxon>
        <taxon>Betaproteobacteria</taxon>
        <taxon>Burkholderiales</taxon>
        <taxon>Burkholderiaceae</taxon>
        <taxon>Ralstonia</taxon>
    </lineage>
</organism>
<feature type="compositionally biased region" description="Basic and acidic residues" evidence="1">
    <location>
        <begin position="333"/>
        <end position="351"/>
    </location>
</feature>
<evidence type="ECO:0000256" key="1">
    <source>
        <dbReference type="SAM" id="MobiDB-lite"/>
    </source>
</evidence>
<evidence type="ECO:0000313" key="3">
    <source>
        <dbReference type="EMBL" id="CAJ0791669.1"/>
    </source>
</evidence>